<feature type="region of interest" description="Disordered" evidence="1">
    <location>
        <begin position="1"/>
        <end position="39"/>
    </location>
</feature>
<reference evidence="2" key="2">
    <citation type="journal article" date="2024" name="Plant">
        <title>Genomic evolution and insights into agronomic trait innovations of Sesamum species.</title>
        <authorList>
            <person name="Miao H."/>
            <person name="Wang L."/>
            <person name="Qu L."/>
            <person name="Liu H."/>
            <person name="Sun Y."/>
            <person name="Le M."/>
            <person name="Wang Q."/>
            <person name="Wei S."/>
            <person name="Zheng Y."/>
            <person name="Lin W."/>
            <person name="Duan Y."/>
            <person name="Cao H."/>
            <person name="Xiong S."/>
            <person name="Wang X."/>
            <person name="Wei L."/>
            <person name="Li C."/>
            <person name="Ma Q."/>
            <person name="Ju M."/>
            <person name="Zhao R."/>
            <person name="Li G."/>
            <person name="Mu C."/>
            <person name="Tian Q."/>
            <person name="Mei H."/>
            <person name="Zhang T."/>
            <person name="Gao T."/>
            <person name="Zhang H."/>
        </authorList>
    </citation>
    <scope>NUCLEOTIDE SEQUENCE</scope>
    <source>
        <strain evidence="2">G02</strain>
    </source>
</reference>
<evidence type="ECO:0000256" key="1">
    <source>
        <dbReference type="SAM" id="MobiDB-lite"/>
    </source>
</evidence>
<proteinExistence type="predicted"/>
<protein>
    <submittedName>
        <fullName evidence="2">Uncharacterized protein</fullName>
    </submittedName>
</protein>
<gene>
    <name evidence="2" type="ORF">Sradi_0915500</name>
</gene>
<dbReference type="EMBL" id="JACGWJ010000004">
    <property type="protein sequence ID" value="KAL0423807.1"/>
    <property type="molecule type" value="Genomic_DNA"/>
</dbReference>
<evidence type="ECO:0000313" key="2">
    <source>
        <dbReference type="EMBL" id="KAL0423807.1"/>
    </source>
</evidence>
<comment type="caution">
    <text evidence="2">The sequence shown here is derived from an EMBL/GenBank/DDBJ whole genome shotgun (WGS) entry which is preliminary data.</text>
</comment>
<sequence length="83" mass="9219">MAFSNELVHFVGETHPDDDPSETTSKMAGLCSFGPSSGRRWSWQQAATAFRRLIDEEEDEEGNEGETSSPGEEEKKSDRKGKP</sequence>
<accession>A0AAW2V3B0</accession>
<reference evidence="2" key="1">
    <citation type="submission" date="2020-06" db="EMBL/GenBank/DDBJ databases">
        <authorList>
            <person name="Li T."/>
            <person name="Hu X."/>
            <person name="Zhang T."/>
            <person name="Song X."/>
            <person name="Zhang H."/>
            <person name="Dai N."/>
            <person name="Sheng W."/>
            <person name="Hou X."/>
            <person name="Wei L."/>
        </authorList>
    </citation>
    <scope>NUCLEOTIDE SEQUENCE</scope>
    <source>
        <strain evidence="2">G02</strain>
        <tissue evidence="2">Leaf</tissue>
    </source>
</reference>
<feature type="region of interest" description="Disordered" evidence="1">
    <location>
        <begin position="53"/>
        <end position="83"/>
    </location>
</feature>
<organism evidence="2">
    <name type="scientific">Sesamum radiatum</name>
    <name type="common">Black benniseed</name>
    <dbReference type="NCBI Taxonomy" id="300843"/>
    <lineage>
        <taxon>Eukaryota</taxon>
        <taxon>Viridiplantae</taxon>
        <taxon>Streptophyta</taxon>
        <taxon>Embryophyta</taxon>
        <taxon>Tracheophyta</taxon>
        <taxon>Spermatophyta</taxon>
        <taxon>Magnoliopsida</taxon>
        <taxon>eudicotyledons</taxon>
        <taxon>Gunneridae</taxon>
        <taxon>Pentapetalae</taxon>
        <taxon>asterids</taxon>
        <taxon>lamiids</taxon>
        <taxon>Lamiales</taxon>
        <taxon>Pedaliaceae</taxon>
        <taxon>Sesamum</taxon>
    </lineage>
</organism>
<feature type="compositionally biased region" description="Acidic residues" evidence="1">
    <location>
        <begin position="55"/>
        <end position="64"/>
    </location>
</feature>
<dbReference type="AlphaFoldDB" id="A0AAW2V3B0"/>
<name>A0AAW2V3B0_SESRA</name>